<evidence type="ECO:0000256" key="4">
    <source>
        <dbReference type="ARBA" id="ARBA00038303"/>
    </source>
</evidence>
<comment type="catalytic activity">
    <reaction evidence="5">
        <text>pseudouridine(1915) in 23S rRNA + S-adenosyl-L-methionine = N(3)-methylpseudouridine(1915) in 23S rRNA + S-adenosyl-L-homocysteine + H(+)</text>
        <dbReference type="Rhea" id="RHEA:42752"/>
        <dbReference type="Rhea" id="RHEA-COMP:10221"/>
        <dbReference type="Rhea" id="RHEA-COMP:10222"/>
        <dbReference type="ChEBI" id="CHEBI:15378"/>
        <dbReference type="ChEBI" id="CHEBI:57856"/>
        <dbReference type="ChEBI" id="CHEBI:59789"/>
        <dbReference type="ChEBI" id="CHEBI:65314"/>
        <dbReference type="ChEBI" id="CHEBI:74486"/>
        <dbReference type="EC" id="2.1.1.177"/>
    </reaction>
</comment>
<dbReference type="PANTHER" id="PTHR33603:SF1">
    <property type="entry name" value="RIBOSOMAL RNA LARGE SUBUNIT METHYLTRANSFERASE H"/>
    <property type="match status" value="1"/>
</dbReference>
<accession>A0A1G6XSA8</accession>
<dbReference type="EMBL" id="FNAQ01000001">
    <property type="protein sequence ID" value="SDD80315.1"/>
    <property type="molecule type" value="Genomic_DNA"/>
</dbReference>
<dbReference type="InterPro" id="IPR029026">
    <property type="entry name" value="tRNA_m1G_MTases_N"/>
</dbReference>
<dbReference type="Gene3D" id="3.40.1280.10">
    <property type="match status" value="1"/>
</dbReference>
<keyword evidence="7" id="KW-1185">Reference proteome</keyword>
<comment type="similarity">
    <text evidence="4 5">Belongs to the RNA methyltransferase RlmH family.</text>
</comment>
<keyword evidence="5" id="KW-0698">rRNA processing</keyword>
<comment type="subcellular location">
    <subcellularLocation>
        <location evidence="5">Cytoplasm</location>
    </subcellularLocation>
</comment>
<dbReference type="Proteomes" id="UP000243205">
    <property type="component" value="Unassembled WGS sequence"/>
</dbReference>
<dbReference type="GO" id="GO:0070038">
    <property type="term" value="F:rRNA (pseudouridine-N3-)-methyltransferase activity"/>
    <property type="evidence" value="ECO:0007669"/>
    <property type="project" value="UniProtKB-UniRule"/>
</dbReference>
<comment type="subunit">
    <text evidence="5">Homodimer.</text>
</comment>
<keyword evidence="2 5" id="KW-0808">Transferase</keyword>
<feature type="binding site" evidence="5">
    <location>
        <begin position="125"/>
        <end position="130"/>
    </location>
    <ligand>
        <name>S-adenosyl-L-methionine</name>
        <dbReference type="ChEBI" id="CHEBI:59789"/>
    </ligand>
</feature>
<comment type="function">
    <text evidence="5">Specifically methylates the pseudouridine at position 1915 (m3Psi1915) in 23S rRNA.</text>
</comment>
<evidence type="ECO:0000256" key="3">
    <source>
        <dbReference type="ARBA" id="ARBA00022691"/>
    </source>
</evidence>
<reference evidence="7" key="1">
    <citation type="submission" date="2016-10" db="EMBL/GenBank/DDBJ databases">
        <authorList>
            <person name="Varghese N."/>
            <person name="Submissions S."/>
        </authorList>
    </citation>
    <scope>NUCLEOTIDE SEQUENCE [LARGE SCALE GENOMIC DNA]</scope>
    <source>
        <strain evidence="7">DSM 8987</strain>
    </source>
</reference>
<organism evidence="6 7">
    <name type="scientific">Desulfuromonas thiophila</name>
    <dbReference type="NCBI Taxonomy" id="57664"/>
    <lineage>
        <taxon>Bacteria</taxon>
        <taxon>Pseudomonadati</taxon>
        <taxon>Thermodesulfobacteriota</taxon>
        <taxon>Desulfuromonadia</taxon>
        <taxon>Desulfuromonadales</taxon>
        <taxon>Desulfuromonadaceae</taxon>
        <taxon>Desulfuromonas</taxon>
    </lineage>
</organism>
<dbReference type="InterPro" id="IPR003742">
    <property type="entry name" value="RlmH-like"/>
</dbReference>
<dbReference type="CDD" id="cd18081">
    <property type="entry name" value="RlmH-like"/>
    <property type="match status" value="1"/>
</dbReference>
<evidence type="ECO:0000313" key="7">
    <source>
        <dbReference type="Proteomes" id="UP000243205"/>
    </source>
</evidence>
<keyword evidence="3 5" id="KW-0949">S-adenosyl-L-methionine</keyword>
<sequence length="158" mass="18044">MTFHLLCVGKLSLPFIRDGVAEYSRRLERYGQLRTLEVKEEKSRPRGEDSRLIRAAEGQRLLAQLPASACAIALDEQGQQLCSEELAQLLQQRMLHGCSALHFLIGGAYGLSDAVRQRADQVLSLSRLTWTHQMARLLLLEQLYRAMTIIRNEPYHNR</sequence>
<dbReference type="GO" id="GO:0005737">
    <property type="term" value="C:cytoplasm"/>
    <property type="evidence" value="ECO:0007669"/>
    <property type="project" value="UniProtKB-SubCell"/>
</dbReference>
<dbReference type="STRING" id="57664.SAMN05661003_101350"/>
<dbReference type="AlphaFoldDB" id="A0A1G6XSA8"/>
<dbReference type="OrthoDB" id="9806643at2"/>
<evidence type="ECO:0000256" key="2">
    <source>
        <dbReference type="ARBA" id="ARBA00022679"/>
    </source>
</evidence>
<feature type="binding site" evidence="5">
    <location>
        <position position="106"/>
    </location>
    <ligand>
        <name>S-adenosyl-L-methionine</name>
        <dbReference type="ChEBI" id="CHEBI:59789"/>
    </ligand>
</feature>
<dbReference type="EC" id="2.1.1.177" evidence="5"/>
<gene>
    <name evidence="5" type="primary">rlmH</name>
    <name evidence="6" type="ORF">SAMN05661003_101350</name>
</gene>
<dbReference type="RefSeq" id="WP_092075613.1">
    <property type="nucleotide sequence ID" value="NZ_FNAQ01000001.1"/>
</dbReference>
<dbReference type="InterPro" id="IPR029028">
    <property type="entry name" value="Alpha/beta_knot_MTases"/>
</dbReference>
<dbReference type="PIRSF" id="PIRSF004505">
    <property type="entry name" value="MT_bac"/>
    <property type="match status" value="1"/>
</dbReference>
<feature type="binding site" evidence="5">
    <location>
        <position position="74"/>
    </location>
    <ligand>
        <name>S-adenosyl-L-methionine</name>
        <dbReference type="ChEBI" id="CHEBI:59789"/>
    </ligand>
</feature>
<dbReference type="HAMAP" id="MF_00658">
    <property type="entry name" value="23SrRNA_methyltr_H"/>
    <property type="match status" value="1"/>
</dbReference>
<proteinExistence type="inferred from homology"/>
<dbReference type="Pfam" id="PF02590">
    <property type="entry name" value="SPOUT_MTase"/>
    <property type="match status" value="1"/>
</dbReference>
<evidence type="ECO:0000313" key="6">
    <source>
        <dbReference type="EMBL" id="SDD80315.1"/>
    </source>
</evidence>
<keyword evidence="1 5" id="KW-0489">Methyltransferase</keyword>
<dbReference type="PANTHER" id="PTHR33603">
    <property type="entry name" value="METHYLTRANSFERASE"/>
    <property type="match status" value="1"/>
</dbReference>
<protein>
    <recommendedName>
        <fullName evidence="5">Ribosomal RNA large subunit methyltransferase H</fullName>
        <ecNumber evidence="5">2.1.1.177</ecNumber>
    </recommendedName>
    <alternativeName>
        <fullName evidence="5">23S rRNA (pseudouridine1915-N3)-methyltransferase</fullName>
    </alternativeName>
    <alternativeName>
        <fullName evidence="5">23S rRNA m3Psi1915 methyltransferase</fullName>
    </alternativeName>
    <alternativeName>
        <fullName evidence="5">rRNA (pseudouridine-N3-)-methyltransferase RlmH</fullName>
    </alternativeName>
</protein>
<name>A0A1G6XSA8_9BACT</name>
<evidence type="ECO:0000256" key="5">
    <source>
        <dbReference type="HAMAP-Rule" id="MF_00658"/>
    </source>
</evidence>
<dbReference type="SUPFAM" id="SSF75217">
    <property type="entry name" value="alpha/beta knot"/>
    <property type="match status" value="1"/>
</dbReference>
<keyword evidence="5" id="KW-0963">Cytoplasm</keyword>
<evidence type="ECO:0000256" key="1">
    <source>
        <dbReference type="ARBA" id="ARBA00022603"/>
    </source>
</evidence>